<comment type="similarity">
    <text evidence="1">Belongs to the bacterial reverse transcriptase family.</text>
</comment>
<dbReference type="PROSITE" id="PS50878">
    <property type="entry name" value="RT_POL"/>
    <property type="match status" value="1"/>
</dbReference>
<name>A0A941W0Z5_9BACT</name>
<dbReference type="PANTHER" id="PTHR34047:SF8">
    <property type="entry name" value="PROTEIN YKFC"/>
    <property type="match status" value="1"/>
</dbReference>
<dbReference type="SUPFAM" id="SSF56672">
    <property type="entry name" value="DNA/RNA polymerases"/>
    <property type="match status" value="1"/>
</dbReference>
<dbReference type="InterPro" id="IPR043502">
    <property type="entry name" value="DNA/RNA_pol_sf"/>
</dbReference>
<evidence type="ECO:0000313" key="4">
    <source>
        <dbReference type="Proteomes" id="UP000722750"/>
    </source>
</evidence>
<dbReference type="InterPro" id="IPR030931">
    <property type="entry name" value="Group_II_RT_mat"/>
</dbReference>
<dbReference type="NCBIfam" id="TIGR04416">
    <property type="entry name" value="group_II_RT_mat"/>
    <property type="match status" value="1"/>
</dbReference>
<sequence>MRSQTVSLKLCQLSEQAKEHPDRVFTTLHHLIDVDFLREAYRSTNKKASAGVDEVTSAEYAANLETNLEDLCRRYKEGNYIAPPMKRIWIEKEDKSQRPIGIPAFEDKILQRAVTMLLGAIYEIDFYDFSYGFREERSAHDAVKAIRNACYEEKVRVIIDADVTKFFDNMSHGRIREILRMRINDGKIIRLIGKWLNAGVIEKDNIHYPTCGSPQGGVISPMIANIFLHHVLDEWYVNKVKPRLKGCSFLLRFADDFVLGCEFEGDSHRLMEVLPKRFEKYGLTIHPEKSKVISFKWPSKFKAKSGNGTFDFLGFTHYWGKSRNGTWVIKRKTMKKRQSRAMRNLYLYCRNNKHDPIKEQFKQLCSKLHGLYNYYGIRNNYRMLLMLFEHVRESWRRWLGRRTRDGYISWAKFEKFLSVWKLPRPRITKMV</sequence>
<reference evidence="3" key="1">
    <citation type="journal article" date="2021" name="ISME J.">
        <title>Fine-scale metabolic discontinuity in a stratified prokaryote microbiome of a Red Sea deep halocline.</title>
        <authorList>
            <person name="Michoud G."/>
            <person name="Ngugi D.K."/>
            <person name="Barozzi A."/>
            <person name="Merlino G."/>
            <person name="Calleja M.L."/>
            <person name="Delgado-Huertas A."/>
            <person name="Moran X.A.G."/>
            <person name="Daffonchio D."/>
        </authorList>
    </citation>
    <scope>NUCLEOTIDE SEQUENCE</scope>
    <source>
        <strain evidence="3">SuakinDeep_MAG55_1</strain>
    </source>
</reference>
<dbReference type="Proteomes" id="UP000722750">
    <property type="component" value="Unassembled WGS sequence"/>
</dbReference>
<accession>A0A941W0Z5</accession>
<dbReference type="InterPro" id="IPR000477">
    <property type="entry name" value="RT_dom"/>
</dbReference>
<proteinExistence type="inferred from homology"/>
<gene>
    <name evidence="3" type="ORF">MAG551_00735</name>
</gene>
<protein>
    <recommendedName>
        <fullName evidence="2">Reverse transcriptase domain-containing protein</fullName>
    </recommendedName>
</protein>
<evidence type="ECO:0000256" key="1">
    <source>
        <dbReference type="ARBA" id="ARBA00034120"/>
    </source>
</evidence>
<dbReference type="EMBL" id="JAANXD010000033">
    <property type="protein sequence ID" value="MBS1257690.1"/>
    <property type="molecule type" value="Genomic_DNA"/>
</dbReference>
<dbReference type="CDD" id="cd01651">
    <property type="entry name" value="RT_G2_intron"/>
    <property type="match status" value="1"/>
</dbReference>
<dbReference type="Pfam" id="PF00078">
    <property type="entry name" value="RVT_1"/>
    <property type="match status" value="1"/>
</dbReference>
<organism evidence="3 4">
    <name type="scientific">Candidatus Scalindua arabica</name>
    <dbReference type="NCBI Taxonomy" id="1127984"/>
    <lineage>
        <taxon>Bacteria</taxon>
        <taxon>Pseudomonadati</taxon>
        <taxon>Planctomycetota</taxon>
        <taxon>Candidatus Brocadiia</taxon>
        <taxon>Candidatus Brocadiales</taxon>
        <taxon>Candidatus Scalinduaceae</taxon>
        <taxon>Candidatus Scalindua</taxon>
    </lineage>
</organism>
<evidence type="ECO:0000313" key="3">
    <source>
        <dbReference type="EMBL" id="MBS1257690.1"/>
    </source>
</evidence>
<comment type="caution">
    <text evidence="3">The sequence shown here is derived from an EMBL/GenBank/DDBJ whole genome shotgun (WGS) entry which is preliminary data.</text>
</comment>
<feature type="domain" description="Reverse transcriptase" evidence="2">
    <location>
        <begin position="71"/>
        <end position="317"/>
    </location>
</feature>
<dbReference type="InterPro" id="IPR051083">
    <property type="entry name" value="GrpII_Intron_Splice-Mob/Def"/>
</dbReference>
<evidence type="ECO:0000259" key="2">
    <source>
        <dbReference type="PROSITE" id="PS50878"/>
    </source>
</evidence>
<dbReference type="AlphaFoldDB" id="A0A941W0Z5"/>
<dbReference type="PANTHER" id="PTHR34047">
    <property type="entry name" value="NUCLEAR INTRON MATURASE 1, MITOCHONDRIAL-RELATED"/>
    <property type="match status" value="1"/>
</dbReference>